<name>A0A167NCV1_CALVF</name>
<protein>
    <submittedName>
        <fullName evidence="7">HSP70-domain-containing protein</fullName>
    </submittedName>
</protein>
<feature type="region of interest" description="Disordered" evidence="5">
    <location>
        <begin position="553"/>
        <end position="584"/>
    </location>
</feature>
<dbReference type="OrthoDB" id="10262720at2759"/>
<feature type="compositionally biased region" description="Basic residues" evidence="5">
    <location>
        <begin position="804"/>
        <end position="815"/>
    </location>
</feature>
<dbReference type="GO" id="GO:0030968">
    <property type="term" value="P:endoplasmic reticulum unfolded protein response"/>
    <property type="evidence" value="ECO:0007669"/>
    <property type="project" value="TreeGrafter"/>
</dbReference>
<dbReference type="Gene3D" id="1.20.1270.10">
    <property type="match status" value="1"/>
</dbReference>
<evidence type="ECO:0000256" key="3">
    <source>
        <dbReference type="ARBA" id="ARBA00022840"/>
    </source>
</evidence>
<reference evidence="7 8" key="1">
    <citation type="journal article" date="2016" name="Mol. Biol. Evol.">
        <title>Comparative Genomics of Early-Diverging Mushroom-Forming Fungi Provides Insights into the Origins of Lignocellulose Decay Capabilities.</title>
        <authorList>
            <person name="Nagy L.G."/>
            <person name="Riley R."/>
            <person name="Tritt A."/>
            <person name="Adam C."/>
            <person name="Daum C."/>
            <person name="Floudas D."/>
            <person name="Sun H."/>
            <person name="Yadav J.S."/>
            <person name="Pangilinan J."/>
            <person name="Larsson K.H."/>
            <person name="Matsuura K."/>
            <person name="Barry K."/>
            <person name="Labutti K."/>
            <person name="Kuo R."/>
            <person name="Ohm R.A."/>
            <person name="Bhattacharya S.S."/>
            <person name="Shirouzu T."/>
            <person name="Yoshinaga Y."/>
            <person name="Martin F.M."/>
            <person name="Grigoriev I.V."/>
            <person name="Hibbett D.S."/>
        </authorList>
    </citation>
    <scope>NUCLEOTIDE SEQUENCE [LARGE SCALE GENOMIC DNA]</scope>
    <source>
        <strain evidence="7 8">TUFC12733</strain>
    </source>
</reference>
<dbReference type="AlphaFoldDB" id="A0A167NCV1"/>
<dbReference type="Pfam" id="PF00012">
    <property type="entry name" value="HSP70"/>
    <property type="match status" value="1"/>
</dbReference>
<evidence type="ECO:0000256" key="1">
    <source>
        <dbReference type="ARBA" id="ARBA00022741"/>
    </source>
</evidence>
<dbReference type="GO" id="GO:0034663">
    <property type="term" value="C:endoplasmic reticulum chaperone complex"/>
    <property type="evidence" value="ECO:0007669"/>
    <property type="project" value="TreeGrafter"/>
</dbReference>
<accession>A0A167NCV1</accession>
<evidence type="ECO:0000256" key="6">
    <source>
        <dbReference type="SAM" id="SignalP"/>
    </source>
</evidence>
<dbReference type="Gene3D" id="3.90.640.10">
    <property type="entry name" value="Actin, Chain A, domain 4"/>
    <property type="match status" value="1"/>
</dbReference>
<feature type="compositionally biased region" description="Low complexity" evidence="5">
    <location>
        <begin position="816"/>
        <end position="830"/>
    </location>
</feature>
<dbReference type="CDD" id="cd10230">
    <property type="entry name" value="ASKHA_NBD_HSP70_HYOU1"/>
    <property type="match status" value="1"/>
</dbReference>
<dbReference type="PANTHER" id="PTHR45639:SF3">
    <property type="entry name" value="HYPOXIA UP-REGULATED PROTEIN 1"/>
    <property type="match status" value="1"/>
</dbReference>
<dbReference type="SUPFAM" id="SSF100934">
    <property type="entry name" value="Heat shock protein 70kD (HSP70), C-terminal subdomain"/>
    <property type="match status" value="1"/>
</dbReference>
<keyword evidence="2" id="KW-0256">Endoplasmic reticulum</keyword>
<sequence length="854" mass="93213">MRTSIFLSLLTFVLGCSASLLAIDYGAEWTKASLMKPGVPFDVLLTRDSKRKLQSVVGWKGQERQFGSEAAAVSTRFPLDYFHSLKFLLGAEYTEAAAANQSAFALASTLPSSRGTFALKQSDGTEWDVEELVGMQFGYVKELAEGLGGEPVKDAVVTVPAYFSQFQRQAVLDSLEVAGLRPLALINDGTAVAINFAMTRSFPTPETHIIFDAGASAIRATLVTFSSSAAPSTSTASSKSITKKEKESTLIEVKGVGYDLVAGGIEFDRRLRELLEADFAKKAGTKLKGPRPIAKLAKEAVRVKAILSANVDSSVNIEGLYEDIDYRSKITRDMFETACADLKPRFTQPILDALAMAGMTMENVTSVILTGGVSRTPMVQAEINAIVGKEKIAQNVNADESVVLGAALYGASLSPLFRTKDIKVQDLVPYPVQLSYAAGARTINTPLFPRGSKAGLKKTVSLKRKEDFDVKFAYKESPLNAPADILDVSFEGVEEAARNLTDGGAKEVVAKLTVQYSDSGIISIRDATLVGEGYDQTFAGALKGFFGGGKSDEVEQEADKVPTSDEPKAQQPEAAPAKADTKDEVKEIPLTFTSASLSITPLSKEQKRESRQRLVAINTAEHAKHRREEERNHLESYIYKLRDVLQADAETVFMKYSSAEEREALSRILAEVSSWMHEEAETADLGSLRGKKAALEAAEHPIQSRVKEAQEWPQHLSDLQRALTAGRIFLKGAFENRTTDDPENPPLYTDEELGNVKTILEDTERWLGDALEAIKDMPEHLDAPIKTWEMRSRGILLQDTVTKLTRRKVPKKPKKTSTTTTSATSSTASAEPEKTPSAEESKNEPQIPPHRDEL</sequence>
<evidence type="ECO:0000313" key="8">
    <source>
        <dbReference type="Proteomes" id="UP000076738"/>
    </source>
</evidence>
<keyword evidence="3" id="KW-0067">ATP-binding</keyword>
<dbReference type="GO" id="GO:0140662">
    <property type="term" value="F:ATP-dependent protein folding chaperone"/>
    <property type="evidence" value="ECO:0007669"/>
    <property type="project" value="InterPro"/>
</dbReference>
<dbReference type="PANTHER" id="PTHR45639">
    <property type="entry name" value="HSC70CB, ISOFORM G-RELATED"/>
    <property type="match status" value="1"/>
</dbReference>
<evidence type="ECO:0000256" key="4">
    <source>
        <dbReference type="ARBA" id="ARBA00023186"/>
    </source>
</evidence>
<feature type="compositionally biased region" description="Basic and acidic residues" evidence="5">
    <location>
        <begin position="553"/>
        <end position="568"/>
    </location>
</feature>
<dbReference type="PROSITE" id="PS51257">
    <property type="entry name" value="PROKAR_LIPOPROTEIN"/>
    <property type="match status" value="1"/>
</dbReference>
<dbReference type="GO" id="GO:0005524">
    <property type="term" value="F:ATP binding"/>
    <property type="evidence" value="ECO:0007669"/>
    <property type="project" value="UniProtKB-KW"/>
</dbReference>
<gene>
    <name evidence="7" type="ORF">CALVIDRAFT_554468</name>
</gene>
<dbReference type="STRING" id="1330018.A0A167NCV1"/>
<keyword evidence="8" id="KW-1185">Reference proteome</keyword>
<keyword evidence="4" id="KW-0143">Chaperone</keyword>
<feature type="region of interest" description="Disordered" evidence="5">
    <location>
        <begin position="804"/>
        <end position="854"/>
    </location>
</feature>
<dbReference type="SUPFAM" id="SSF53067">
    <property type="entry name" value="Actin-like ATPase domain"/>
    <property type="match status" value="2"/>
</dbReference>
<dbReference type="InterPro" id="IPR029047">
    <property type="entry name" value="HSP70_peptide-bd_sf"/>
</dbReference>
<feature type="compositionally biased region" description="Low complexity" evidence="5">
    <location>
        <begin position="569"/>
        <end position="578"/>
    </location>
</feature>
<keyword evidence="1" id="KW-0547">Nucleotide-binding</keyword>
<dbReference type="PRINTS" id="PR00301">
    <property type="entry name" value="HEATSHOCK70"/>
</dbReference>
<dbReference type="Gene3D" id="3.30.420.40">
    <property type="match status" value="2"/>
</dbReference>
<dbReference type="EMBL" id="KV417279">
    <property type="protein sequence ID" value="KZO97580.1"/>
    <property type="molecule type" value="Genomic_DNA"/>
</dbReference>
<feature type="compositionally biased region" description="Basic and acidic residues" evidence="5">
    <location>
        <begin position="831"/>
        <end position="854"/>
    </location>
</feature>
<evidence type="ECO:0000256" key="2">
    <source>
        <dbReference type="ARBA" id="ARBA00022824"/>
    </source>
</evidence>
<dbReference type="InterPro" id="IPR013126">
    <property type="entry name" value="Hsp_70_fam"/>
</dbReference>
<keyword evidence="6" id="KW-0732">Signal</keyword>
<dbReference type="Gene3D" id="3.30.30.30">
    <property type="match status" value="1"/>
</dbReference>
<organism evidence="7 8">
    <name type="scientific">Calocera viscosa (strain TUFC12733)</name>
    <dbReference type="NCBI Taxonomy" id="1330018"/>
    <lineage>
        <taxon>Eukaryota</taxon>
        <taxon>Fungi</taxon>
        <taxon>Dikarya</taxon>
        <taxon>Basidiomycota</taxon>
        <taxon>Agaricomycotina</taxon>
        <taxon>Dacrymycetes</taxon>
        <taxon>Dacrymycetales</taxon>
        <taxon>Dacrymycetaceae</taxon>
        <taxon>Calocera</taxon>
    </lineage>
</organism>
<evidence type="ECO:0000313" key="7">
    <source>
        <dbReference type="EMBL" id="KZO97580.1"/>
    </source>
</evidence>
<dbReference type="InterPro" id="IPR043129">
    <property type="entry name" value="ATPase_NBD"/>
</dbReference>
<dbReference type="InterPro" id="IPR029048">
    <property type="entry name" value="HSP70_C_sf"/>
</dbReference>
<evidence type="ECO:0000256" key="5">
    <source>
        <dbReference type="SAM" id="MobiDB-lite"/>
    </source>
</evidence>
<dbReference type="Proteomes" id="UP000076738">
    <property type="component" value="Unassembled WGS sequence"/>
</dbReference>
<dbReference type="Gene3D" id="2.60.34.10">
    <property type="entry name" value="Substrate Binding Domain Of DNAk, Chain A, domain 1"/>
    <property type="match status" value="1"/>
</dbReference>
<proteinExistence type="predicted"/>
<feature type="signal peptide" evidence="6">
    <location>
        <begin position="1"/>
        <end position="18"/>
    </location>
</feature>
<feature type="chain" id="PRO_5007890649" evidence="6">
    <location>
        <begin position="19"/>
        <end position="854"/>
    </location>
</feature>